<dbReference type="GO" id="GO:0005886">
    <property type="term" value="C:plasma membrane"/>
    <property type="evidence" value="ECO:0007669"/>
    <property type="project" value="TreeGrafter"/>
</dbReference>
<dbReference type="SUPFAM" id="SSF55874">
    <property type="entry name" value="ATPase domain of HSP90 chaperone/DNA topoisomerase II/histidine kinase"/>
    <property type="match status" value="1"/>
</dbReference>
<evidence type="ECO:0000256" key="8">
    <source>
        <dbReference type="ARBA" id="ARBA00022989"/>
    </source>
</evidence>
<dbReference type="InterPro" id="IPR050428">
    <property type="entry name" value="TCS_sensor_his_kinase"/>
</dbReference>
<evidence type="ECO:0000256" key="2">
    <source>
        <dbReference type="ARBA" id="ARBA00004141"/>
    </source>
</evidence>
<dbReference type="Gene3D" id="3.30.565.10">
    <property type="entry name" value="Histidine kinase-like ATPase, C-terminal domain"/>
    <property type="match status" value="1"/>
</dbReference>
<feature type="transmembrane region" description="Helical" evidence="11">
    <location>
        <begin position="12"/>
        <end position="31"/>
    </location>
</feature>
<dbReference type="GO" id="GO:0000155">
    <property type="term" value="F:phosphorelay sensor kinase activity"/>
    <property type="evidence" value="ECO:0007669"/>
    <property type="project" value="InterPro"/>
</dbReference>
<dbReference type="InterPro" id="IPR003660">
    <property type="entry name" value="HAMP_dom"/>
</dbReference>
<proteinExistence type="predicted"/>
<dbReference type="InterPro" id="IPR036890">
    <property type="entry name" value="HATPase_C_sf"/>
</dbReference>
<gene>
    <name evidence="14" type="ORF">GGQ67_000912</name>
</gene>
<comment type="catalytic activity">
    <reaction evidence="1">
        <text>ATP + protein L-histidine = ADP + protein N-phospho-L-histidine.</text>
        <dbReference type="EC" id="2.7.13.3"/>
    </reaction>
</comment>
<organism evidence="14 15">
    <name type="scientific">Rhizobium metallidurans</name>
    <dbReference type="NCBI Taxonomy" id="1265931"/>
    <lineage>
        <taxon>Bacteria</taxon>
        <taxon>Pseudomonadati</taxon>
        <taxon>Pseudomonadota</taxon>
        <taxon>Alphaproteobacteria</taxon>
        <taxon>Hyphomicrobiales</taxon>
        <taxon>Rhizobiaceae</taxon>
        <taxon>Rhizobium/Agrobacterium group</taxon>
        <taxon>Rhizobium</taxon>
    </lineage>
</organism>
<dbReference type="PROSITE" id="PS50885">
    <property type="entry name" value="HAMP"/>
    <property type="match status" value="1"/>
</dbReference>
<evidence type="ECO:0000256" key="11">
    <source>
        <dbReference type="SAM" id="Phobius"/>
    </source>
</evidence>
<dbReference type="Proteomes" id="UP000582090">
    <property type="component" value="Unassembled WGS sequence"/>
</dbReference>
<evidence type="ECO:0000313" key="14">
    <source>
        <dbReference type="EMBL" id="MBB3963287.1"/>
    </source>
</evidence>
<evidence type="ECO:0000259" key="13">
    <source>
        <dbReference type="PROSITE" id="PS50885"/>
    </source>
</evidence>
<reference evidence="14 15" key="1">
    <citation type="submission" date="2020-08" db="EMBL/GenBank/DDBJ databases">
        <title>Genomic Encyclopedia of Type Strains, Phase IV (KMG-IV): sequencing the most valuable type-strain genomes for metagenomic binning, comparative biology and taxonomic classification.</title>
        <authorList>
            <person name="Goeker M."/>
        </authorList>
    </citation>
    <scope>NUCLEOTIDE SEQUENCE [LARGE SCALE GENOMIC DNA]</scope>
    <source>
        <strain evidence="14 15">DSM 26575</strain>
    </source>
</reference>
<evidence type="ECO:0000256" key="6">
    <source>
        <dbReference type="ARBA" id="ARBA00022692"/>
    </source>
</evidence>
<evidence type="ECO:0000259" key="12">
    <source>
        <dbReference type="PROSITE" id="PS50109"/>
    </source>
</evidence>
<dbReference type="SMART" id="SM00387">
    <property type="entry name" value="HATPase_c"/>
    <property type="match status" value="1"/>
</dbReference>
<dbReference type="SMART" id="SM00388">
    <property type="entry name" value="HisKA"/>
    <property type="match status" value="1"/>
</dbReference>
<keyword evidence="5 14" id="KW-0808">Transferase</keyword>
<dbReference type="Pfam" id="PF02518">
    <property type="entry name" value="HATPase_c"/>
    <property type="match status" value="1"/>
</dbReference>
<dbReference type="PROSITE" id="PS50109">
    <property type="entry name" value="HIS_KIN"/>
    <property type="match status" value="1"/>
</dbReference>
<dbReference type="InterPro" id="IPR036097">
    <property type="entry name" value="HisK_dim/P_sf"/>
</dbReference>
<keyword evidence="6 11" id="KW-0812">Transmembrane</keyword>
<comment type="caution">
    <text evidence="14">The sequence shown here is derived from an EMBL/GenBank/DDBJ whole genome shotgun (WGS) entry which is preliminary data.</text>
</comment>
<dbReference type="AlphaFoldDB" id="A0A7W6CLF6"/>
<evidence type="ECO:0000256" key="4">
    <source>
        <dbReference type="ARBA" id="ARBA00022553"/>
    </source>
</evidence>
<feature type="transmembrane region" description="Helical" evidence="11">
    <location>
        <begin position="148"/>
        <end position="169"/>
    </location>
</feature>
<dbReference type="InterPro" id="IPR004358">
    <property type="entry name" value="Sig_transdc_His_kin-like_C"/>
</dbReference>
<dbReference type="PANTHER" id="PTHR45436">
    <property type="entry name" value="SENSOR HISTIDINE KINASE YKOH"/>
    <property type="match status" value="1"/>
</dbReference>
<accession>A0A7W6CLF6</accession>
<dbReference type="InterPro" id="IPR003661">
    <property type="entry name" value="HisK_dim/P_dom"/>
</dbReference>
<keyword evidence="15" id="KW-1185">Reference proteome</keyword>
<feature type="domain" description="HAMP" evidence="13">
    <location>
        <begin position="166"/>
        <end position="219"/>
    </location>
</feature>
<comment type="subcellular location">
    <subcellularLocation>
        <location evidence="2">Membrane</location>
        <topology evidence="2">Multi-pass membrane protein</topology>
    </subcellularLocation>
</comment>
<dbReference type="SUPFAM" id="SSF47384">
    <property type="entry name" value="Homodimeric domain of signal transducing histidine kinase"/>
    <property type="match status" value="1"/>
</dbReference>
<dbReference type="RefSeq" id="WP_183899012.1">
    <property type="nucleotide sequence ID" value="NZ_JACIDW010000002.1"/>
</dbReference>
<dbReference type="EC" id="2.7.13.3" evidence="3"/>
<dbReference type="InterPro" id="IPR003594">
    <property type="entry name" value="HATPase_dom"/>
</dbReference>
<evidence type="ECO:0000256" key="10">
    <source>
        <dbReference type="ARBA" id="ARBA00023136"/>
    </source>
</evidence>
<dbReference type="InterPro" id="IPR005467">
    <property type="entry name" value="His_kinase_dom"/>
</dbReference>
<keyword evidence="7 14" id="KW-0418">Kinase</keyword>
<protein>
    <recommendedName>
        <fullName evidence="3">histidine kinase</fullName>
        <ecNumber evidence="3">2.7.13.3</ecNumber>
    </recommendedName>
</protein>
<evidence type="ECO:0000313" key="15">
    <source>
        <dbReference type="Proteomes" id="UP000582090"/>
    </source>
</evidence>
<dbReference type="EMBL" id="JACIDW010000002">
    <property type="protein sequence ID" value="MBB3963287.1"/>
    <property type="molecule type" value="Genomic_DNA"/>
</dbReference>
<keyword evidence="4" id="KW-0597">Phosphoprotein</keyword>
<dbReference type="PANTHER" id="PTHR45436:SF15">
    <property type="entry name" value="SENSOR HISTIDINE KINASE CUSS"/>
    <property type="match status" value="1"/>
</dbReference>
<evidence type="ECO:0000256" key="7">
    <source>
        <dbReference type="ARBA" id="ARBA00022777"/>
    </source>
</evidence>
<sequence length="435" mass="47422">MRWTKSLRGRLAAAMAVVFTIGAADVVIYIWDVDQDLRTHILDKQIDAILATVGTNPGVDAIGRLPTRFGEADWRFAIYDPTGALLLSRPDDGRPPPLLTGGKELKEARSSVISRPLGPNTLVVRKDDWQERQELQTLLRIELAGSTFVIAALGALSFLVVLTLAAWVLRSVNKAAALARHIDADDPGKRIPVDDLPMEIRPLAVAANGALERLARAYASERRFTAEAAHELRTPLAVLSLRLQKARADNSVDWESIDREMGQMTHLVGQLTALARAESHAALPPDREVLSMSRVVREAVADMMLLFENAEREVHVEVADGLYTRGNSGQMRQAVQNLLENALVHGTGHTTITLSEVSTSLRLEVSDEGSAPALNEVEELFDRFHKRRQTGPGSGLGLAIVRQIARNSGGDVAIASLDRFTVVMTLPSIKASTGR</sequence>
<dbReference type="Pfam" id="PF00512">
    <property type="entry name" value="HisKA"/>
    <property type="match status" value="1"/>
</dbReference>
<evidence type="ECO:0000256" key="1">
    <source>
        <dbReference type="ARBA" id="ARBA00000085"/>
    </source>
</evidence>
<keyword evidence="9" id="KW-0902">Two-component regulatory system</keyword>
<dbReference type="CDD" id="cd00082">
    <property type="entry name" value="HisKA"/>
    <property type="match status" value="1"/>
</dbReference>
<keyword evidence="8 11" id="KW-1133">Transmembrane helix</keyword>
<feature type="domain" description="Histidine kinase" evidence="12">
    <location>
        <begin position="227"/>
        <end position="430"/>
    </location>
</feature>
<evidence type="ECO:0000256" key="5">
    <source>
        <dbReference type="ARBA" id="ARBA00022679"/>
    </source>
</evidence>
<dbReference type="PRINTS" id="PR00344">
    <property type="entry name" value="BCTRLSENSOR"/>
</dbReference>
<evidence type="ECO:0000256" key="3">
    <source>
        <dbReference type="ARBA" id="ARBA00012438"/>
    </source>
</evidence>
<keyword evidence="10 11" id="KW-0472">Membrane</keyword>
<name>A0A7W6CLF6_9HYPH</name>
<evidence type="ECO:0000256" key="9">
    <source>
        <dbReference type="ARBA" id="ARBA00023012"/>
    </source>
</evidence>
<dbReference type="Gene3D" id="1.10.287.130">
    <property type="match status" value="1"/>
</dbReference>